<dbReference type="InterPro" id="IPR036291">
    <property type="entry name" value="NAD(P)-bd_dom_sf"/>
</dbReference>
<dbReference type="GO" id="GO:0016616">
    <property type="term" value="F:oxidoreductase activity, acting on the CH-OH group of donors, NAD or NADP as acceptor"/>
    <property type="evidence" value="ECO:0007669"/>
    <property type="project" value="InterPro"/>
</dbReference>
<dbReference type="Proteomes" id="UP000283374">
    <property type="component" value="Unassembled WGS sequence"/>
</dbReference>
<evidence type="ECO:0000256" key="1">
    <source>
        <dbReference type="SAM" id="MobiDB-lite"/>
    </source>
</evidence>
<evidence type="ECO:0000313" key="4">
    <source>
        <dbReference type="EMBL" id="RHA43814.1"/>
    </source>
</evidence>
<keyword evidence="2" id="KW-1133">Transmembrane helix</keyword>
<evidence type="ECO:0000259" key="3">
    <source>
        <dbReference type="Pfam" id="PF00056"/>
    </source>
</evidence>
<sequence>MTQPDDIDEVPLGPRPTPRRTSKLAIVGAGAVGSTMAYAALMRGAARTVALYDINKAK</sequence>
<dbReference type="SUPFAM" id="SSF51735">
    <property type="entry name" value="NAD(P)-binding Rossmann-fold domains"/>
    <property type="match status" value="1"/>
</dbReference>
<proteinExistence type="predicted"/>
<dbReference type="PRINTS" id="PR00086">
    <property type="entry name" value="LLDHDRGNASE"/>
</dbReference>
<dbReference type="EMBL" id="QWKP01000139">
    <property type="protein sequence ID" value="RHA43814.1"/>
    <property type="molecule type" value="Genomic_DNA"/>
</dbReference>
<feature type="non-terminal residue" evidence="4">
    <location>
        <position position="58"/>
    </location>
</feature>
<dbReference type="Pfam" id="PF00056">
    <property type="entry name" value="Ldh_1_N"/>
    <property type="match status" value="1"/>
</dbReference>
<feature type="region of interest" description="Disordered" evidence="1">
    <location>
        <begin position="1"/>
        <end position="20"/>
    </location>
</feature>
<dbReference type="Gene3D" id="3.40.50.720">
    <property type="entry name" value="NAD(P)-binding Rossmann-like Domain"/>
    <property type="match status" value="1"/>
</dbReference>
<evidence type="ECO:0000256" key="2">
    <source>
        <dbReference type="SAM" id="Phobius"/>
    </source>
</evidence>
<feature type="domain" description="Lactate/malate dehydrogenase N-terminal" evidence="3">
    <location>
        <begin position="23"/>
        <end position="57"/>
    </location>
</feature>
<dbReference type="AlphaFoldDB" id="A0A413RPG7"/>
<comment type="caution">
    <text evidence="4">The sequence shown here is derived from an EMBL/GenBank/DDBJ whole genome shotgun (WGS) entry which is preliminary data.</text>
</comment>
<keyword evidence="2" id="KW-0472">Membrane</keyword>
<accession>A0A413RPG7</accession>
<gene>
    <name evidence="4" type="ORF">D1825_04510</name>
</gene>
<dbReference type="InterPro" id="IPR001236">
    <property type="entry name" value="Lactate/malate_DH_N"/>
</dbReference>
<keyword evidence="2" id="KW-0812">Transmembrane</keyword>
<name>A0A413RPG7_9CELL</name>
<reference evidence="4 5" key="1">
    <citation type="submission" date="2018-08" db="EMBL/GenBank/DDBJ databases">
        <title>Cellulomonas rhizosphaerae sp. nov., a novel actinomycete isolated from soil.</title>
        <authorList>
            <person name="Tian Y."/>
        </authorList>
    </citation>
    <scope>NUCLEOTIDE SEQUENCE [LARGE SCALE GENOMIC DNA]</scope>
    <source>
        <strain evidence="4 5">NEAU-TCZ24</strain>
    </source>
</reference>
<organism evidence="4 5">
    <name type="scientific">Cellulomonas rhizosphaerae</name>
    <dbReference type="NCBI Taxonomy" id="2293719"/>
    <lineage>
        <taxon>Bacteria</taxon>
        <taxon>Bacillati</taxon>
        <taxon>Actinomycetota</taxon>
        <taxon>Actinomycetes</taxon>
        <taxon>Micrococcales</taxon>
        <taxon>Cellulomonadaceae</taxon>
        <taxon>Cellulomonas</taxon>
    </lineage>
</organism>
<dbReference type="InterPro" id="IPR001557">
    <property type="entry name" value="L-lactate/malate_DH"/>
</dbReference>
<dbReference type="GO" id="GO:0019752">
    <property type="term" value="P:carboxylic acid metabolic process"/>
    <property type="evidence" value="ECO:0007669"/>
    <property type="project" value="InterPro"/>
</dbReference>
<evidence type="ECO:0000313" key="5">
    <source>
        <dbReference type="Proteomes" id="UP000283374"/>
    </source>
</evidence>
<dbReference type="RefSeq" id="WP_407643296.1">
    <property type="nucleotide sequence ID" value="NZ_QWKP01000139.1"/>
</dbReference>
<keyword evidence="5" id="KW-1185">Reference proteome</keyword>
<protein>
    <submittedName>
        <fullName evidence="4">L-lactate dehydrogenase</fullName>
    </submittedName>
</protein>
<feature type="transmembrane region" description="Helical" evidence="2">
    <location>
        <begin position="24"/>
        <end position="41"/>
    </location>
</feature>